<keyword evidence="4 7" id="KW-0808">Transferase</keyword>
<comment type="similarity">
    <text evidence="2 7">Belongs to the NDUFAF7 family.</text>
</comment>
<reference evidence="9 10" key="1">
    <citation type="submission" date="2020-05" db="EMBL/GenBank/DDBJ databases">
        <title>Ceratocystis lukuohia genome.</title>
        <authorList>
            <person name="Harrington T.C."/>
            <person name="Kim K."/>
            <person name="Mayers C.G."/>
        </authorList>
    </citation>
    <scope>NUCLEOTIDE SEQUENCE [LARGE SCALE GENOMIC DNA]</scope>
    <source>
        <strain evidence="9 10">C4212</strain>
    </source>
</reference>
<feature type="region of interest" description="Disordered" evidence="8">
    <location>
        <begin position="248"/>
        <end position="269"/>
    </location>
</feature>
<evidence type="ECO:0000256" key="4">
    <source>
        <dbReference type="ARBA" id="ARBA00022679"/>
    </source>
</evidence>
<evidence type="ECO:0000313" key="10">
    <source>
        <dbReference type="Proteomes" id="UP001610728"/>
    </source>
</evidence>
<protein>
    <recommendedName>
        <fullName evidence="7">Protein arginine methyltransferase NDUFAF7</fullName>
        <ecNumber evidence="7">2.1.1.320</ecNumber>
    </recommendedName>
</protein>
<dbReference type="SUPFAM" id="SSF53335">
    <property type="entry name" value="S-adenosyl-L-methionine-dependent methyltransferases"/>
    <property type="match status" value="1"/>
</dbReference>
<dbReference type="GeneID" id="98119450"/>
<evidence type="ECO:0000313" key="9">
    <source>
        <dbReference type="EMBL" id="KAL2886224.1"/>
    </source>
</evidence>
<keyword evidence="10" id="KW-1185">Reference proteome</keyword>
<sequence>MSRFSLPLRALAKPARAAVLPVRRPLTRPFSVSCCLRDDISSRKWSTPLSKRLAEAISITGPIPVASYMRMCLTSDIGGYYTGALGKDREQIGLKGDFITSPEISPLFGQIVGLWFITEWMAQNANRPLQDVDIIEVGPGRGTLMSDAMRIVSSHALVNRVKNIYMVEASAEMRLEQKKRLCGEEAPLVHDKAAGIWTCMWKGKAPVQITWVETIQSVPKSPERMPLIVAHEFFDALPIHIFQSVPVSGSDTKHTPSSPPAPTQVSPETEKSAVVNTEWRELVVAPSPPDATHQSLKTPPIERVGAVPDFQLHCSQGHTRHSRFLPEMHERYRSAKSKPGTVIEICPDADMYASDFAARIGGNDSFTPENRVGAALIIDYGQSDAIPANSLRGIKEHQRVSAFSEPGLVDLSADVDFKGLADAFLDSSEHVEVHGPVMQGDFLSMMGMKEQARTIAESIADKALAEKIRASAERLMDKSPSGMGKVYKMLAVIPENSGRRVPVGFGGDIPV</sequence>
<comment type="caution">
    <text evidence="9">The sequence shown here is derived from an EMBL/GenBank/DDBJ whole genome shotgun (WGS) entry which is preliminary data.</text>
</comment>
<comment type="subcellular location">
    <subcellularLocation>
        <location evidence="1 7">Mitochondrion</location>
    </subcellularLocation>
</comment>
<evidence type="ECO:0000256" key="1">
    <source>
        <dbReference type="ARBA" id="ARBA00004173"/>
    </source>
</evidence>
<dbReference type="InterPro" id="IPR038375">
    <property type="entry name" value="NDUFAF7_sf"/>
</dbReference>
<dbReference type="EMBL" id="JABSNW010000006">
    <property type="protein sequence ID" value="KAL2886224.1"/>
    <property type="molecule type" value="Genomic_DNA"/>
</dbReference>
<evidence type="ECO:0000256" key="5">
    <source>
        <dbReference type="ARBA" id="ARBA00023128"/>
    </source>
</evidence>
<dbReference type="EC" id="2.1.1.320" evidence="7"/>
<dbReference type="Pfam" id="PF02636">
    <property type="entry name" value="Methyltransf_28"/>
    <property type="match status" value="1"/>
</dbReference>
<organism evidence="9 10">
    <name type="scientific">Ceratocystis lukuohia</name>
    <dbReference type="NCBI Taxonomy" id="2019550"/>
    <lineage>
        <taxon>Eukaryota</taxon>
        <taxon>Fungi</taxon>
        <taxon>Dikarya</taxon>
        <taxon>Ascomycota</taxon>
        <taxon>Pezizomycotina</taxon>
        <taxon>Sordariomycetes</taxon>
        <taxon>Hypocreomycetidae</taxon>
        <taxon>Microascales</taxon>
        <taxon>Ceratocystidaceae</taxon>
        <taxon>Ceratocystis</taxon>
    </lineage>
</organism>
<dbReference type="Proteomes" id="UP001610728">
    <property type="component" value="Unassembled WGS sequence"/>
</dbReference>
<evidence type="ECO:0000256" key="8">
    <source>
        <dbReference type="SAM" id="MobiDB-lite"/>
    </source>
</evidence>
<dbReference type="RefSeq" id="XP_070857404.1">
    <property type="nucleotide sequence ID" value="XM_071003833.1"/>
</dbReference>
<evidence type="ECO:0000256" key="7">
    <source>
        <dbReference type="RuleBase" id="RU364114"/>
    </source>
</evidence>
<dbReference type="Gene3D" id="3.40.50.12710">
    <property type="match status" value="1"/>
</dbReference>
<dbReference type="InterPro" id="IPR029063">
    <property type="entry name" value="SAM-dependent_MTases_sf"/>
</dbReference>
<gene>
    <name evidence="9" type="ORF">HOO65_060054</name>
</gene>
<evidence type="ECO:0000256" key="6">
    <source>
        <dbReference type="ARBA" id="ARBA00048612"/>
    </source>
</evidence>
<dbReference type="PANTHER" id="PTHR12049">
    <property type="entry name" value="PROTEIN ARGININE METHYLTRANSFERASE NDUFAF7, MITOCHONDRIAL"/>
    <property type="match status" value="1"/>
</dbReference>
<evidence type="ECO:0000256" key="3">
    <source>
        <dbReference type="ARBA" id="ARBA00022603"/>
    </source>
</evidence>
<dbReference type="GO" id="GO:0008168">
    <property type="term" value="F:methyltransferase activity"/>
    <property type="evidence" value="ECO:0007669"/>
    <property type="project" value="UniProtKB-KW"/>
</dbReference>
<keyword evidence="3 7" id="KW-0489">Methyltransferase</keyword>
<comment type="catalytic activity">
    <reaction evidence="6 7">
        <text>L-arginyl-[protein] + 2 S-adenosyl-L-methionine = N(omega),N(omega)'-dimethyl-L-arginyl-[protein] + 2 S-adenosyl-L-homocysteine + 2 H(+)</text>
        <dbReference type="Rhea" id="RHEA:48108"/>
        <dbReference type="Rhea" id="RHEA-COMP:10532"/>
        <dbReference type="Rhea" id="RHEA-COMP:11992"/>
        <dbReference type="ChEBI" id="CHEBI:15378"/>
        <dbReference type="ChEBI" id="CHEBI:29965"/>
        <dbReference type="ChEBI" id="CHEBI:57856"/>
        <dbReference type="ChEBI" id="CHEBI:59789"/>
        <dbReference type="ChEBI" id="CHEBI:88221"/>
        <dbReference type="EC" id="2.1.1.320"/>
    </reaction>
</comment>
<dbReference type="InterPro" id="IPR003788">
    <property type="entry name" value="NDUFAF7"/>
</dbReference>
<keyword evidence="5 7" id="KW-0496">Mitochondrion</keyword>
<name>A0ABR4MD78_9PEZI</name>
<evidence type="ECO:0000256" key="2">
    <source>
        <dbReference type="ARBA" id="ARBA00005891"/>
    </source>
</evidence>
<accession>A0ABR4MD78</accession>
<dbReference type="GO" id="GO:0032259">
    <property type="term" value="P:methylation"/>
    <property type="evidence" value="ECO:0007669"/>
    <property type="project" value="UniProtKB-KW"/>
</dbReference>
<proteinExistence type="inferred from homology"/>
<comment type="function">
    <text evidence="7">Arginine methyltransferase involved in the assembly or stability of mitochondrial NADH:ubiquinone oxidoreductase complex (complex I).</text>
</comment>
<dbReference type="PANTHER" id="PTHR12049:SF7">
    <property type="entry name" value="PROTEIN ARGININE METHYLTRANSFERASE NDUFAF7, MITOCHONDRIAL"/>
    <property type="match status" value="1"/>
</dbReference>